<proteinExistence type="predicted"/>
<dbReference type="EMBL" id="RBLC01000004">
    <property type="protein sequence ID" value="RKS20437.1"/>
    <property type="molecule type" value="Genomic_DNA"/>
</dbReference>
<dbReference type="OrthoDB" id="1267278at2"/>
<dbReference type="Proteomes" id="UP000277579">
    <property type="component" value="Unassembled WGS sequence"/>
</dbReference>
<organism evidence="2 3">
    <name type="scientific">Flavobacterium endophyticum</name>
    <dbReference type="NCBI Taxonomy" id="1540163"/>
    <lineage>
        <taxon>Bacteria</taxon>
        <taxon>Pseudomonadati</taxon>
        <taxon>Bacteroidota</taxon>
        <taxon>Flavobacteriia</taxon>
        <taxon>Flavobacteriales</taxon>
        <taxon>Flavobacteriaceae</taxon>
        <taxon>Flavobacterium</taxon>
    </lineage>
</organism>
<evidence type="ECO:0000256" key="1">
    <source>
        <dbReference type="SAM" id="SignalP"/>
    </source>
</evidence>
<accession>A0A495M2Z8</accession>
<protein>
    <recommendedName>
        <fullName evidence="4">Outer membrane protein with beta-barrel domain</fullName>
    </recommendedName>
</protein>
<sequence>MKKITLSFFLLILFVTQIAMAQMIETVHPIPKESKVTFGFFEGTVIAGYVDKGGFLNFTGPNVSLTSGKSKLLLGMLPSLRFKEDKSQVKNSFVMPTLGMGLTYSYKKLALQIPLYYNAKTSTADGKWNVGIGVGIKLK</sequence>
<evidence type="ECO:0000313" key="3">
    <source>
        <dbReference type="Proteomes" id="UP000277579"/>
    </source>
</evidence>
<feature type="signal peptide" evidence="1">
    <location>
        <begin position="1"/>
        <end position="21"/>
    </location>
</feature>
<gene>
    <name evidence="2" type="ORF">CLV94_2816</name>
</gene>
<dbReference type="RefSeq" id="WP_121377098.1">
    <property type="nucleotide sequence ID" value="NZ_RBLC01000004.1"/>
</dbReference>
<comment type="caution">
    <text evidence="2">The sequence shown here is derived from an EMBL/GenBank/DDBJ whole genome shotgun (WGS) entry which is preliminary data.</text>
</comment>
<keyword evidence="1" id="KW-0732">Signal</keyword>
<evidence type="ECO:0000313" key="2">
    <source>
        <dbReference type="EMBL" id="RKS20437.1"/>
    </source>
</evidence>
<dbReference type="AlphaFoldDB" id="A0A495M2Z8"/>
<name>A0A495M2Z8_9FLAO</name>
<keyword evidence="3" id="KW-1185">Reference proteome</keyword>
<reference evidence="2 3" key="1">
    <citation type="submission" date="2018-10" db="EMBL/GenBank/DDBJ databases">
        <title>Genomic Encyclopedia of Archaeal and Bacterial Type Strains, Phase II (KMG-II): from individual species to whole genera.</title>
        <authorList>
            <person name="Goeker M."/>
        </authorList>
    </citation>
    <scope>NUCLEOTIDE SEQUENCE [LARGE SCALE GENOMIC DNA]</scope>
    <source>
        <strain evidence="2 3">DSM 29537</strain>
    </source>
</reference>
<evidence type="ECO:0008006" key="4">
    <source>
        <dbReference type="Google" id="ProtNLM"/>
    </source>
</evidence>
<feature type="chain" id="PRO_5019780961" description="Outer membrane protein with beta-barrel domain" evidence="1">
    <location>
        <begin position="22"/>
        <end position="139"/>
    </location>
</feature>